<protein>
    <submittedName>
        <fullName evidence="2">Uncharacterized protein</fullName>
    </submittedName>
</protein>
<name>A0A484NMD3_9ASTE</name>
<gene>
    <name evidence="2" type="ORF">CCAM_LOCUS44049</name>
</gene>
<dbReference type="Proteomes" id="UP000595140">
    <property type="component" value="Unassembled WGS sequence"/>
</dbReference>
<dbReference type="OrthoDB" id="410307at2759"/>
<accession>A0A484NMD3</accession>
<keyword evidence="3" id="KW-1185">Reference proteome</keyword>
<proteinExistence type="predicted"/>
<evidence type="ECO:0000256" key="1">
    <source>
        <dbReference type="SAM" id="MobiDB-lite"/>
    </source>
</evidence>
<reference evidence="2 3" key="1">
    <citation type="submission" date="2018-04" db="EMBL/GenBank/DDBJ databases">
        <authorList>
            <person name="Vogel A."/>
        </authorList>
    </citation>
    <scope>NUCLEOTIDE SEQUENCE [LARGE SCALE GENOMIC DNA]</scope>
</reference>
<dbReference type="EMBL" id="OOIL02006793">
    <property type="protein sequence ID" value="VFR02274.1"/>
    <property type="molecule type" value="Genomic_DNA"/>
</dbReference>
<feature type="region of interest" description="Disordered" evidence="1">
    <location>
        <begin position="26"/>
        <end position="45"/>
    </location>
</feature>
<sequence>MESFSTDIGSKSKPFTEFFRFTAGGSEDVTKSLGNKPATRARNQRAKTRLPNKFNKVEACNFGEKCHFGYGNRKWEHMRPTGVGQGEDDHGAEPFVFKHGTKAIVIEPSQVEEISRYSKHICEVTGVKFAIKDSQYGDLKIVELEGSSDQLKQAFNMLYVFLLALW</sequence>
<organism evidence="2 3">
    <name type="scientific">Cuscuta campestris</name>
    <dbReference type="NCBI Taxonomy" id="132261"/>
    <lineage>
        <taxon>Eukaryota</taxon>
        <taxon>Viridiplantae</taxon>
        <taxon>Streptophyta</taxon>
        <taxon>Embryophyta</taxon>
        <taxon>Tracheophyta</taxon>
        <taxon>Spermatophyta</taxon>
        <taxon>Magnoliopsida</taxon>
        <taxon>eudicotyledons</taxon>
        <taxon>Gunneridae</taxon>
        <taxon>Pentapetalae</taxon>
        <taxon>asterids</taxon>
        <taxon>lamiids</taxon>
        <taxon>Solanales</taxon>
        <taxon>Convolvulaceae</taxon>
        <taxon>Cuscuteae</taxon>
        <taxon>Cuscuta</taxon>
        <taxon>Cuscuta subgen. Grammica</taxon>
        <taxon>Cuscuta sect. Cleistogrammica</taxon>
    </lineage>
</organism>
<evidence type="ECO:0000313" key="2">
    <source>
        <dbReference type="EMBL" id="VFR02274.1"/>
    </source>
</evidence>
<dbReference type="AlphaFoldDB" id="A0A484NMD3"/>
<evidence type="ECO:0000313" key="3">
    <source>
        <dbReference type="Proteomes" id="UP000595140"/>
    </source>
</evidence>